<feature type="transmembrane region" description="Helical" evidence="2">
    <location>
        <begin position="438"/>
        <end position="456"/>
    </location>
</feature>
<dbReference type="AlphaFoldDB" id="A0A1C6WLP8"/>
<gene>
    <name evidence="3" type="ORF">PCHDS_000528100</name>
</gene>
<dbReference type="Pfam" id="PF06022">
    <property type="entry name" value="Cir_Bir_Yir"/>
    <property type="match status" value="1"/>
</dbReference>
<keyword evidence="2" id="KW-1133">Transmembrane helix</keyword>
<feature type="region of interest" description="Disordered" evidence="1">
    <location>
        <begin position="234"/>
        <end position="258"/>
    </location>
</feature>
<reference evidence="3" key="1">
    <citation type="submission" date="2016-08" db="EMBL/GenBank/DDBJ databases">
        <authorList>
            <consortium name="Pathogen Informatics"/>
        </authorList>
    </citation>
    <scope>NUCLEOTIDE SEQUENCE</scope>
    <source>
        <strain evidence="3">DS</strain>
    </source>
</reference>
<dbReference type="NCBIfam" id="TIGR01590">
    <property type="entry name" value="yir-bir-cir_Pla"/>
    <property type="match status" value="1"/>
</dbReference>
<sequence length="570" mass="66158">MDTHACQMISEINRHFPDAEDDSKELINLNPAYLPYCPLNESGEYECNSNIDRISAGGVLLLNMLFNTDDEILESENQNASFAQYIILWLNYKLQQLPTSELIDLSQFYDDYIKDSDWYESYKNEIDAQKDLMNANATMLSDLYYIFKEMCNKFSNNDNFEDFTSYFNSDNNFVKKYENLLTQSSTGTMCTSYYKLLNDFKNTYEYFKDEHKGKNLNLPEISCLEDIKETSKPNLEISDSLDGGSENSNGAENSDQITPTYEIEQQIEETTEDAMQSIYLDGSDMTLLNLEDELLHLKNETPNLDSNYTIILDGFVIPDNEPTLTNYESHAFMDEIEVSDDGSADIGIGYFEVDADLLSLDDELPEYGMISSPLNIEFENNEIIIEDLETPQQQHQINTLKFDDPFKNPEDFPDSIMCKLHGPKSVYCNRIICNRIKIGVIALSIPIILVFIYKYFPWKRTKKPKKTKKMKRVINLLDRKKTKKIEINSIDDKKTVQTIINSNDKKKTTKRIINSNDKKKTTKRNINSDNGQTTLLFNIYKQMQLNPMPFIHLFMLLIFFIFKRKKDSIE</sequence>
<evidence type="ECO:0000313" key="3">
    <source>
        <dbReference type="EMBL" id="SCL89641.1"/>
    </source>
</evidence>
<name>A0A1C6WLP8_PLACE</name>
<feature type="transmembrane region" description="Helical" evidence="2">
    <location>
        <begin position="545"/>
        <end position="562"/>
    </location>
</feature>
<accession>A0A1C6WLP8</accession>
<organism evidence="3">
    <name type="scientific">Plasmodium chabaudi adami</name>
    <dbReference type="NCBI Taxonomy" id="5826"/>
    <lineage>
        <taxon>Eukaryota</taxon>
        <taxon>Sar</taxon>
        <taxon>Alveolata</taxon>
        <taxon>Apicomplexa</taxon>
        <taxon>Aconoidasida</taxon>
        <taxon>Haemosporida</taxon>
        <taxon>Plasmodiidae</taxon>
        <taxon>Plasmodium</taxon>
        <taxon>Plasmodium (Vinckeia)</taxon>
    </lineage>
</organism>
<proteinExistence type="predicted"/>
<keyword evidence="2" id="KW-0812">Transmembrane</keyword>
<protein>
    <submittedName>
        <fullName evidence="3">CIR protein</fullName>
    </submittedName>
</protein>
<feature type="compositionally biased region" description="Polar residues" evidence="1">
    <location>
        <begin position="245"/>
        <end position="255"/>
    </location>
</feature>
<dbReference type="InterPro" id="IPR006477">
    <property type="entry name" value="Yir_bir_cir"/>
</dbReference>
<evidence type="ECO:0000256" key="2">
    <source>
        <dbReference type="SAM" id="Phobius"/>
    </source>
</evidence>
<keyword evidence="2" id="KW-0472">Membrane</keyword>
<evidence type="ECO:0000256" key="1">
    <source>
        <dbReference type="SAM" id="MobiDB-lite"/>
    </source>
</evidence>
<dbReference type="Proteomes" id="UP000507536">
    <property type="component" value="Unassembled WGS sequence"/>
</dbReference>
<dbReference type="EMBL" id="FMIN01000345">
    <property type="protein sequence ID" value="SCL89641.1"/>
    <property type="molecule type" value="Genomic_DNA"/>
</dbReference>